<organism evidence="3 4">
    <name type="scientific">Niallia nealsonii</name>
    <dbReference type="NCBI Taxonomy" id="115979"/>
    <lineage>
        <taxon>Bacteria</taxon>
        <taxon>Bacillati</taxon>
        <taxon>Bacillota</taxon>
        <taxon>Bacilli</taxon>
        <taxon>Bacillales</taxon>
        <taxon>Bacillaceae</taxon>
        <taxon>Niallia</taxon>
    </lineage>
</organism>
<dbReference type="InterPro" id="IPR051396">
    <property type="entry name" value="Bact_Antivir_Def_Nuclease"/>
</dbReference>
<reference evidence="3 4" key="1">
    <citation type="journal article" date="2003" name="Int. J. Syst. Evol. Microbiol.">
        <title>Bacillus nealsonii sp. nov., isolated from a spacecraft-assembly facility, whose spores are gamma-radiation resistant.</title>
        <authorList>
            <person name="Venkateswaran K."/>
            <person name="Kempf M."/>
            <person name="Chen F."/>
            <person name="Satomi M."/>
            <person name="Nicholson W."/>
            <person name="Kern R."/>
        </authorList>
    </citation>
    <scope>NUCLEOTIDE SEQUENCE [LARGE SCALE GENOMIC DNA]</scope>
    <source>
        <strain evidence="3 4">FO-92</strain>
    </source>
</reference>
<dbReference type="InterPro" id="IPR034139">
    <property type="entry name" value="TOPRIM_OLD"/>
</dbReference>
<keyword evidence="3" id="KW-0255">Endonuclease</keyword>
<feature type="domain" description="OLD protein-like TOPRIM" evidence="2">
    <location>
        <begin position="479"/>
        <end position="553"/>
    </location>
</feature>
<accession>A0A2N0Z4F2</accession>
<protein>
    <submittedName>
        <fullName evidence="3">OLD family endonuclease</fullName>
    </submittedName>
</protein>
<dbReference type="PANTHER" id="PTHR43581:SF4">
    <property type="entry name" value="ATP_GTP PHOSPHATASE"/>
    <property type="match status" value="1"/>
</dbReference>
<keyword evidence="3" id="KW-0378">Hydrolase</keyword>
<dbReference type="InterPro" id="IPR041685">
    <property type="entry name" value="AAA_GajA/Old/RecF-like"/>
</dbReference>
<dbReference type="Proteomes" id="UP000233375">
    <property type="component" value="Unassembled WGS sequence"/>
</dbReference>
<feature type="domain" description="Endonuclease GajA/Old nuclease/RecF-like AAA" evidence="1">
    <location>
        <begin position="1"/>
        <end position="423"/>
    </location>
</feature>
<keyword evidence="3" id="KW-0540">Nuclease</keyword>
<dbReference type="OrthoDB" id="9801813at2"/>
<gene>
    <name evidence="3" type="ORF">CWS01_07095</name>
</gene>
<dbReference type="InterPro" id="IPR027417">
    <property type="entry name" value="P-loop_NTPase"/>
</dbReference>
<dbReference type="CDD" id="cd01026">
    <property type="entry name" value="TOPRIM_OLD"/>
    <property type="match status" value="1"/>
</dbReference>
<dbReference type="AlphaFoldDB" id="A0A2N0Z4F2"/>
<dbReference type="GO" id="GO:0004519">
    <property type="term" value="F:endonuclease activity"/>
    <property type="evidence" value="ECO:0007669"/>
    <property type="project" value="UniProtKB-KW"/>
</dbReference>
<evidence type="ECO:0000259" key="2">
    <source>
        <dbReference type="Pfam" id="PF20469"/>
    </source>
</evidence>
<evidence type="ECO:0000259" key="1">
    <source>
        <dbReference type="Pfam" id="PF13175"/>
    </source>
</evidence>
<proteinExistence type="predicted"/>
<dbReference type="Pfam" id="PF13175">
    <property type="entry name" value="AAA_15"/>
    <property type="match status" value="1"/>
</dbReference>
<comment type="caution">
    <text evidence="3">The sequence shown here is derived from an EMBL/GenBank/DDBJ whole genome shotgun (WGS) entry which is preliminary data.</text>
</comment>
<dbReference type="Gene3D" id="3.40.50.300">
    <property type="entry name" value="P-loop containing nucleotide triphosphate hydrolases"/>
    <property type="match status" value="1"/>
</dbReference>
<dbReference type="RefSeq" id="WP_101176498.1">
    <property type="nucleotide sequence ID" value="NZ_PISE01000014.1"/>
</dbReference>
<keyword evidence="4" id="KW-1185">Reference proteome</keyword>
<dbReference type="SUPFAM" id="SSF52540">
    <property type="entry name" value="P-loop containing nucleoside triphosphate hydrolases"/>
    <property type="match status" value="1"/>
</dbReference>
<name>A0A2N0Z4F2_9BACI</name>
<dbReference type="EMBL" id="PISE01000014">
    <property type="protein sequence ID" value="PKG24374.1"/>
    <property type="molecule type" value="Genomic_DNA"/>
</dbReference>
<evidence type="ECO:0000313" key="3">
    <source>
        <dbReference type="EMBL" id="PKG24374.1"/>
    </source>
</evidence>
<dbReference type="Pfam" id="PF20469">
    <property type="entry name" value="OLD-like_TOPRIM"/>
    <property type="match status" value="1"/>
</dbReference>
<dbReference type="PANTHER" id="PTHR43581">
    <property type="entry name" value="ATP/GTP PHOSPHATASE"/>
    <property type="match status" value="1"/>
</dbReference>
<sequence length="639" mass="73575">MRIKEFTIKNFKNIGHAEPCAITFPRVNGEGASDFITVIGENNIGKSSLLEALKLFLPETDTPHTPTIDMFPFKREPNNPSMNMEILVVFDDFNHTDRNNQFIKPYIFDNEMRVRRIWTAPNLKDSDVPFEVYIPNRYIPELDTNVSWNTRTFSTVSGALYEHYENYCREHRITSGTIPKAKQGDFIQYIYINNPTLVSEGEADWMKNPNGFASIIRSVMPKVIYVPAVKLINEEADANKNKSAANQITAALFEHHLNQTQEIQEFRASLASLKNIFNEGTRHTEVLNLEERLSKKLNRLMDVEANVDFDVPEVMEKLHLNSSIYLKHNNLVTSPNQQGNGVQRMLILSLLELMAEQLTQNNLEEEAATATTEVWKRSFLFLVEEPEIYLHPHLQRKMRDSLVQISKHPLAQVICTSHSENFIDLASRHQGIVVMQREENLSTKVTQVSNDIYSGQSAIEKRSRMRMLLNFNTTTLEAFFAKRVILVEGDCETASIIAIKDKLQELYPEITEDLERMLKEISIIPCNGKLTQKAYYEVLHHFGIQSYLIHDLDNEALDIGSNLNILNTIGNEMFRLTHQPNFEGDIFGQTWNNDKPWKATKLITDDFSIHQEKLLRFFKFVIGEENFSALQLDNLLQTV</sequence>
<evidence type="ECO:0000313" key="4">
    <source>
        <dbReference type="Proteomes" id="UP000233375"/>
    </source>
</evidence>